<sequence>MYKLLALAFAAIALQGAIATPNPPHSAPACTGQAVQPVSPVVTPCLTQYCLNTKYMNNQTLSQTISKSGFSQRAQLLQALGCADDDDDVCNRYIYGDEATLLSKRPT</sequence>
<accession>A0A9P5X1R6</accession>
<comment type="caution">
    <text evidence="2">The sequence shown here is derived from an EMBL/GenBank/DDBJ whole genome shotgun (WGS) entry which is preliminary data.</text>
</comment>
<reference evidence="2" key="1">
    <citation type="submission" date="2020-11" db="EMBL/GenBank/DDBJ databases">
        <authorList>
            <consortium name="DOE Joint Genome Institute"/>
            <person name="Ahrendt S."/>
            <person name="Riley R."/>
            <person name="Andreopoulos W."/>
            <person name="Labutti K."/>
            <person name="Pangilinan J."/>
            <person name="Ruiz-Duenas F.J."/>
            <person name="Barrasa J.M."/>
            <person name="Sanchez-Garcia M."/>
            <person name="Camarero S."/>
            <person name="Miyauchi S."/>
            <person name="Serrano A."/>
            <person name="Linde D."/>
            <person name="Babiker R."/>
            <person name="Drula E."/>
            <person name="Ayuso-Fernandez I."/>
            <person name="Pacheco R."/>
            <person name="Padilla G."/>
            <person name="Ferreira P."/>
            <person name="Barriuso J."/>
            <person name="Kellner H."/>
            <person name="Castanera R."/>
            <person name="Alfaro M."/>
            <person name="Ramirez L."/>
            <person name="Pisabarro A.G."/>
            <person name="Kuo A."/>
            <person name="Tritt A."/>
            <person name="Lipzen A."/>
            <person name="He G."/>
            <person name="Yan M."/>
            <person name="Ng V."/>
            <person name="Cullen D."/>
            <person name="Martin F."/>
            <person name="Rosso M.-N."/>
            <person name="Henrissat B."/>
            <person name="Hibbett D."/>
            <person name="Martinez A.T."/>
            <person name="Grigoriev I.V."/>
        </authorList>
    </citation>
    <scope>NUCLEOTIDE SEQUENCE</scope>
    <source>
        <strain evidence="2">MF-IS2</strain>
    </source>
</reference>
<organism evidence="2 3">
    <name type="scientific">Macrolepiota fuliginosa MF-IS2</name>
    <dbReference type="NCBI Taxonomy" id="1400762"/>
    <lineage>
        <taxon>Eukaryota</taxon>
        <taxon>Fungi</taxon>
        <taxon>Dikarya</taxon>
        <taxon>Basidiomycota</taxon>
        <taxon>Agaricomycotina</taxon>
        <taxon>Agaricomycetes</taxon>
        <taxon>Agaricomycetidae</taxon>
        <taxon>Agaricales</taxon>
        <taxon>Agaricineae</taxon>
        <taxon>Agaricaceae</taxon>
        <taxon>Macrolepiota</taxon>
    </lineage>
</organism>
<protein>
    <submittedName>
        <fullName evidence="2">Uncharacterized protein</fullName>
    </submittedName>
</protein>
<gene>
    <name evidence="2" type="ORF">P691DRAFT_790191</name>
</gene>
<evidence type="ECO:0000313" key="2">
    <source>
        <dbReference type="EMBL" id="KAF9442019.1"/>
    </source>
</evidence>
<dbReference type="EMBL" id="MU151722">
    <property type="protein sequence ID" value="KAF9442019.1"/>
    <property type="molecule type" value="Genomic_DNA"/>
</dbReference>
<proteinExistence type="predicted"/>
<dbReference type="Proteomes" id="UP000807342">
    <property type="component" value="Unassembled WGS sequence"/>
</dbReference>
<dbReference type="AlphaFoldDB" id="A0A9P5X1R6"/>
<keyword evidence="3" id="KW-1185">Reference proteome</keyword>
<keyword evidence="1" id="KW-0732">Signal</keyword>
<feature type="signal peptide" evidence="1">
    <location>
        <begin position="1"/>
        <end position="19"/>
    </location>
</feature>
<feature type="chain" id="PRO_5040297594" evidence="1">
    <location>
        <begin position="20"/>
        <end position="107"/>
    </location>
</feature>
<name>A0A9P5X1R6_9AGAR</name>
<evidence type="ECO:0000256" key="1">
    <source>
        <dbReference type="SAM" id="SignalP"/>
    </source>
</evidence>
<evidence type="ECO:0000313" key="3">
    <source>
        <dbReference type="Proteomes" id="UP000807342"/>
    </source>
</evidence>